<protein>
    <submittedName>
        <fullName evidence="1">Uncharacterized protein</fullName>
    </submittedName>
</protein>
<sequence>MKSSMLEESPKVKELLQAKIEQRLKIHVVEETSKEKPCCIMSKKKIEIKEKERVEEKDRLVERSCNFDSISILSKESEHLKYSKEKESELEKSERVKENECFIEKQESEKEERKSKRYSCI</sequence>
<organism evidence="1 2">
    <name type="scientific">Catharanthus roseus</name>
    <name type="common">Madagascar periwinkle</name>
    <name type="synonym">Vinca rosea</name>
    <dbReference type="NCBI Taxonomy" id="4058"/>
    <lineage>
        <taxon>Eukaryota</taxon>
        <taxon>Viridiplantae</taxon>
        <taxon>Streptophyta</taxon>
        <taxon>Embryophyta</taxon>
        <taxon>Tracheophyta</taxon>
        <taxon>Spermatophyta</taxon>
        <taxon>Magnoliopsida</taxon>
        <taxon>eudicotyledons</taxon>
        <taxon>Gunneridae</taxon>
        <taxon>Pentapetalae</taxon>
        <taxon>asterids</taxon>
        <taxon>lamiids</taxon>
        <taxon>Gentianales</taxon>
        <taxon>Apocynaceae</taxon>
        <taxon>Rauvolfioideae</taxon>
        <taxon>Vinceae</taxon>
        <taxon>Catharanthinae</taxon>
        <taxon>Catharanthus</taxon>
    </lineage>
</organism>
<keyword evidence="2" id="KW-1185">Reference proteome</keyword>
<accession>A0ACB9ZXG8</accession>
<evidence type="ECO:0000313" key="1">
    <source>
        <dbReference type="EMBL" id="KAI5653335.1"/>
    </source>
</evidence>
<gene>
    <name evidence="1" type="ORF">M9H77_30522</name>
</gene>
<dbReference type="Proteomes" id="UP001060085">
    <property type="component" value="Linkage Group LG07"/>
</dbReference>
<comment type="caution">
    <text evidence="1">The sequence shown here is derived from an EMBL/GenBank/DDBJ whole genome shotgun (WGS) entry which is preliminary data.</text>
</comment>
<name>A0ACB9ZXG8_CATRO</name>
<proteinExistence type="predicted"/>
<evidence type="ECO:0000313" key="2">
    <source>
        <dbReference type="Proteomes" id="UP001060085"/>
    </source>
</evidence>
<reference evidence="2" key="1">
    <citation type="journal article" date="2023" name="Nat. Plants">
        <title>Single-cell RNA sequencing provides a high-resolution roadmap for understanding the multicellular compartmentation of specialized metabolism.</title>
        <authorList>
            <person name="Sun S."/>
            <person name="Shen X."/>
            <person name="Li Y."/>
            <person name="Li Y."/>
            <person name="Wang S."/>
            <person name="Li R."/>
            <person name="Zhang H."/>
            <person name="Shen G."/>
            <person name="Guo B."/>
            <person name="Wei J."/>
            <person name="Xu J."/>
            <person name="St-Pierre B."/>
            <person name="Chen S."/>
            <person name="Sun C."/>
        </authorList>
    </citation>
    <scope>NUCLEOTIDE SEQUENCE [LARGE SCALE GENOMIC DNA]</scope>
</reference>
<dbReference type="EMBL" id="CM044707">
    <property type="protein sequence ID" value="KAI5653335.1"/>
    <property type="molecule type" value="Genomic_DNA"/>
</dbReference>